<feature type="region of interest" description="Disordered" evidence="1">
    <location>
        <begin position="1"/>
        <end position="49"/>
    </location>
</feature>
<dbReference type="Gene3D" id="3.90.1300.10">
    <property type="entry name" value="Amidase signature (AS) domain"/>
    <property type="match status" value="1"/>
</dbReference>
<feature type="region of interest" description="Disordered" evidence="1">
    <location>
        <begin position="249"/>
        <end position="296"/>
    </location>
</feature>
<proteinExistence type="predicted"/>
<reference evidence="2 3" key="1">
    <citation type="journal article" date="2020" name="ISME J.">
        <title>Uncovering the hidden diversity of litter-decomposition mechanisms in mushroom-forming fungi.</title>
        <authorList>
            <person name="Floudas D."/>
            <person name="Bentzer J."/>
            <person name="Ahren D."/>
            <person name="Johansson T."/>
            <person name="Persson P."/>
            <person name="Tunlid A."/>
        </authorList>
    </citation>
    <scope>NUCLEOTIDE SEQUENCE [LARGE SCALE GENOMIC DNA]</scope>
    <source>
        <strain evidence="2 3">CBS 101986</strain>
    </source>
</reference>
<gene>
    <name evidence="2" type="ORF">D9619_011422</name>
</gene>
<dbReference type="SUPFAM" id="SSF75304">
    <property type="entry name" value="Amidase signature (AS) enzymes"/>
    <property type="match status" value="1"/>
</dbReference>
<dbReference type="OrthoDB" id="19394at2759"/>
<dbReference type="InterPro" id="IPR036928">
    <property type="entry name" value="AS_sf"/>
</dbReference>
<accession>A0A8H5BJ84</accession>
<feature type="compositionally biased region" description="Polar residues" evidence="1">
    <location>
        <begin position="12"/>
        <end position="26"/>
    </location>
</feature>
<dbReference type="Proteomes" id="UP000567179">
    <property type="component" value="Unassembled WGS sequence"/>
</dbReference>
<comment type="caution">
    <text evidence="2">The sequence shown here is derived from an EMBL/GenBank/DDBJ whole genome shotgun (WGS) entry which is preliminary data.</text>
</comment>
<dbReference type="EMBL" id="JAACJJ010000016">
    <property type="protein sequence ID" value="KAF5324272.1"/>
    <property type="molecule type" value="Genomic_DNA"/>
</dbReference>
<feature type="compositionally biased region" description="Polar residues" evidence="1">
    <location>
        <begin position="281"/>
        <end position="293"/>
    </location>
</feature>
<evidence type="ECO:0000256" key="1">
    <source>
        <dbReference type="SAM" id="MobiDB-lite"/>
    </source>
</evidence>
<protein>
    <submittedName>
        <fullName evidence="2">Uncharacterized protein</fullName>
    </submittedName>
</protein>
<dbReference type="AlphaFoldDB" id="A0A8H5BJ84"/>
<evidence type="ECO:0000313" key="3">
    <source>
        <dbReference type="Proteomes" id="UP000567179"/>
    </source>
</evidence>
<sequence>MTSALLQDLVQAPTQPNETLPTSTEGTALATPGEMIPYGSSENPAIRDDPSEGALKLKPELWNDMRRVILPTPTEEVGEARLATTAAGIRCELRMVQLDMEDVAFLHRKKTKPKGWAIIELVNPITNRNNSSNFKTYTVTVRAFAICDFNHEFLCKTLRRSLPPQTKWTRTNFESEQTIQDAIAPYSQLSGRRFASINLPPVVPYAYASTPPPPPTTSPMRRSIPPALQEHTLHADVVLLGLSVAEIVGDREGDRDEDRGGPSTERISTAPNGLSDVEDSYPTNIHSDVSSENGLGGGKERELLFLAVPVGAKDTVNAPGRPTTIGYSDRSDFDAPYLDAVLSRSIPTMPPAYTPPVTVRSPRKRWCPRSIEKQRYRPVCSRSKPIRICWCDEESMGLGEEDVRWPFIYAHSGGGTLVASGGFVVGIGSDVTGGLRILVEWCFGVRSFNPSSEWLPVTGDTSSMPGTEGLPIAVGSMTRRMSKIISRDLNSSIGGWDSISVYPSPGEMSAFERNGASSNVVFFGMMVLLPKPCVGACQCGSQERGPQGGSFHATEHVGGSQVAKMLIVILPAQVNNPATRL</sequence>
<feature type="compositionally biased region" description="Basic and acidic residues" evidence="1">
    <location>
        <begin position="249"/>
        <end position="260"/>
    </location>
</feature>
<keyword evidence="3" id="KW-1185">Reference proteome</keyword>
<name>A0A8H5BJ84_9AGAR</name>
<organism evidence="2 3">
    <name type="scientific">Psilocybe cf. subviscida</name>
    <dbReference type="NCBI Taxonomy" id="2480587"/>
    <lineage>
        <taxon>Eukaryota</taxon>
        <taxon>Fungi</taxon>
        <taxon>Dikarya</taxon>
        <taxon>Basidiomycota</taxon>
        <taxon>Agaricomycotina</taxon>
        <taxon>Agaricomycetes</taxon>
        <taxon>Agaricomycetidae</taxon>
        <taxon>Agaricales</taxon>
        <taxon>Agaricineae</taxon>
        <taxon>Strophariaceae</taxon>
        <taxon>Psilocybe</taxon>
    </lineage>
</organism>
<evidence type="ECO:0000313" key="2">
    <source>
        <dbReference type="EMBL" id="KAF5324272.1"/>
    </source>
</evidence>